<dbReference type="InterPro" id="IPR008971">
    <property type="entry name" value="HSP40/DnaJ_pept-bd"/>
</dbReference>
<dbReference type="PANTHER" id="PTHR24078:SF538">
    <property type="entry name" value="DNAJ HEAT SHOCK FAMILY PROTEIN"/>
    <property type="match status" value="1"/>
</dbReference>
<evidence type="ECO:0000313" key="4">
    <source>
        <dbReference type="EMBL" id="KAK6914927.1"/>
    </source>
</evidence>
<reference evidence="4 5" key="1">
    <citation type="submission" date="2023-12" db="EMBL/GenBank/DDBJ databases">
        <title>A high-quality genome assembly for Dillenia turbinata (Dilleniales).</title>
        <authorList>
            <person name="Chanderbali A."/>
        </authorList>
    </citation>
    <scope>NUCLEOTIDE SEQUENCE [LARGE SCALE GENOMIC DNA]</scope>
    <source>
        <strain evidence="4">LSX21</strain>
        <tissue evidence="4">Leaf</tissue>
    </source>
</reference>
<feature type="region of interest" description="Disordered" evidence="2">
    <location>
        <begin position="64"/>
        <end position="102"/>
    </location>
</feature>
<evidence type="ECO:0000313" key="5">
    <source>
        <dbReference type="Proteomes" id="UP001370490"/>
    </source>
</evidence>
<dbReference type="InterPro" id="IPR036869">
    <property type="entry name" value="J_dom_sf"/>
</dbReference>
<dbReference type="SUPFAM" id="SSF49493">
    <property type="entry name" value="HSP40/DnaJ peptide-binding domain"/>
    <property type="match status" value="1"/>
</dbReference>
<dbReference type="GO" id="GO:0005829">
    <property type="term" value="C:cytosol"/>
    <property type="evidence" value="ECO:0007669"/>
    <property type="project" value="TreeGrafter"/>
</dbReference>
<dbReference type="SMART" id="SM00271">
    <property type="entry name" value="DnaJ"/>
    <property type="match status" value="1"/>
</dbReference>
<evidence type="ECO:0000259" key="3">
    <source>
        <dbReference type="PROSITE" id="PS50076"/>
    </source>
</evidence>
<accession>A0AAN8YW13</accession>
<dbReference type="GO" id="GO:0006457">
    <property type="term" value="P:protein folding"/>
    <property type="evidence" value="ECO:0007669"/>
    <property type="project" value="InterPro"/>
</dbReference>
<dbReference type="InterPro" id="IPR051339">
    <property type="entry name" value="DnaJ_subfamily_B"/>
</dbReference>
<dbReference type="SUPFAM" id="SSF46565">
    <property type="entry name" value="Chaperone J-domain"/>
    <property type="match status" value="1"/>
</dbReference>
<dbReference type="InterPro" id="IPR001623">
    <property type="entry name" value="DnaJ_domain"/>
</dbReference>
<name>A0AAN8YW13_9MAGN</name>
<evidence type="ECO:0000256" key="2">
    <source>
        <dbReference type="SAM" id="MobiDB-lite"/>
    </source>
</evidence>
<dbReference type="PROSITE" id="PS50076">
    <property type="entry name" value="DNAJ_2"/>
    <property type="match status" value="1"/>
</dbReference>
<dbReference type="CDD" id="cd06257">
    <property type="entry name" value="DnaJ"/>
    <property type="match status" value="1"/>
</dbReference>
<proteinExistence type="predicted"/>
<keyword evidence="5" id="KW-1185">Reference proteome</keyword>
<dbReference type="PRINTS" id="PR00625">
    <property type="entry name" value="JDOMAIN"/>
</dbReference>
<dbReference type="GO" id="GO:0051087">
    <property type="term" value="F:protein-folding chaperone binding"/>
    <property type="evidence" value="ECO:0007669"/>
    <property type="project" value="TreeGrafter"/>
</dbReference>
<dbReference type="PANTHER" id="PTHR24078">
    <property type="entry name" value="DNAJ HOMOLOG SUBFAMILY C MEMBER"/>
    <property type="match status" value="1"/>
</dbReference>
<dbReference type="Proteomes" id="UP001370490">
    <property type="component" value="Unassembled WGS sequence"/>
</dbReference>
<sequence>MIVDYCKILRVSKNATDEELKKSYKRLAMNWHPDKNLTHKSEGEAKFKQISQAFDKRSIYDQNLEEGLKGKPSPAESRTTPRKGDPFAKVSTTASKGFSSSPRRAEDIFAKFFRQNTFGSMRAETDRPTGHGFSQTNKNVNVEERKQKPPPVENKLECSLEELYTGSTRKIKILRTTGNANYEKDRKARDLKIKFDVKFPTKLTPEQRADLCRVLQACS</sequence>
<dbReference type="EMBL" id="JBAMMX010000025">
    <property type="protein sequence ID" value="KAK6914927.1"/>
    <property type="molecule type" value="Genomic_DNA"/>
</dbReference>
<evidence type="ECO:0000256" key="1">
    <source>
        <dbReference type="ARBA" id="ARBA00023186"/>
    </source>
</evidence>
<dbReference type="Pfam" id="PF00226">
    <property type="entry name" value="DnaJ"/>
    <property type="match status" value="1"/>
</dbReference>
<dbReference type="AlphaFoldDB" id="A0AAN8YW13"/>
<dbReference type="Gene3D" id="2.60.260.20">
    <property type="entry name" value="Urease metallochaperone UreE, N-terminal domain"/>
    <property type="match status" value="1"/>
</dbReference>
<comment type="caution">
    <text evidence="4">The sequence shown here is derived from an EMBL/GenBank/DDBJ whole genome shotgun (WGS) entry which is preliminary data.</text>
</comment>
<gene>
    <name evidence="4" type="ORF">RJ641_020044</name>
</gene>
<protein>
    <submittedName>
        <fullName evidence="4">DnaJ domain</fullName>
    </submittedName>
</protein>
<feature type="domain" description="J" evidence="3">
    <location>
        <begin position="4"/>
        <end position="62"/>
    </location>
</feature>
<dbReference type="GO" id="GO:0051082">
    <property type="term" value="F:unfolded protein binding"/>
    <property type="evidence" value="ECO:0007669"/>
    <property type="project" value="InterPro"/>
</dbReference>
<feature type="compositionally biased region" description="Polar residues" evidence="2">
    <location>
        <begin position="90"/>
        <end position="102"/>
    </location>
</feature>
<keyword evidence="1" id="KW-0143">Chaperone</keyword>
<dbReference type="Gene3D" id="1.10.287.110">
    <property type="entry name" value="DnaJ domain"/>
    <property type="match status" value="1"/>
</dbReference>
<organism evidence="4 5">
    <name type="scientific">Dillenia turbinata</name>
    <dbReference type="NCBI Taxonomy" id="194707"/>
    <lineage>
        <taxon>Eukaryota</taxon>
        <taxon>Viridiplantae</taxon>
        <taxon>Streptophyta</taxon>
        <taxon>Embryophyta</taxon>
        <taxon>Tracheophyta</taxon>
        <taxon>Spermatophyta</taxon>
        <taxon>Magnoliopsida</taxon>
        <taxon>eudicotyledons</taxon>
        <taxon>Gunneridae</taxon>
        <taxon>Pentapetalae</taxon>
        <taxon>Dilleniales</taxon>
        <taxon>Dilleniaceae</taxon>
        <taxon>Dillenia</taxon>
    </lineage>
</organism>